<comment type="caution">
    <text evidence="3">The sequence shown here is derived from an EMBL/GenBank/DDBJ whole genome shotgun (WGS) entry which is preliminary data.</text>
</comment>
<evidence type="ECO:0000313" key="3">
    <source>
        <dbReference type="EMBL" id="NVK82146.1"/>
    </source>
</evidence>
<keyword evidence="4" id="KW-1185">Reference proteome</keyword>
<dbReference type="Proteomes" id="UP000587462">
    <property type="component" value="Unassembled WGS sequence"/>
</dbReference>
<dbReference type="AlphaFoldDB" id="A0A7Y7BAT0"/>
<dbReference type="EMBL" id="JABBXF010000108">
    <property type="protein sequence ID" value="NVK82146.1"/>
    <property type="molecule type" value="Genomic_DNA"/>
</dbReference>
<organism evidence="3 4">
    <name type="scientific">Streptomyces morookaense</name>
    <name type="common">Streptoverticillium morookaense</name>
    <dbReference type="NCBI Taxonomy" id="1970"/>
    <lineage>
        <taxon>Bacteria</taxon>
        <taxon>Bacillati</taxon>
        <taxon>Actinomycetota</taxon>
        <taxon>Actinomycetes</taxon>
        <taxon>Kitasatosporales</taxon>
        <taxon>Streptomycetaceae</taxon>
        <taxon>Streptomyces</taxon>
    </lineage>
</organism>
<protein>
    <submittedName>
        <fullName evidence="3">Uncharacterized protein</fullName>
    </submittedName>
</protein>
<feature type="signal peptide" evidence="2">
    <location>
        <begin position="1"/>
        <end position="21"/>
    </location>
</feature>
<feature type="compositionally biased region" description="Low complexity" evidence="1">
    <location>
        <begin position="90"/>
        <end position="116"/>
    </location>
</feature>
<evidence type="ECO:0000256" key="1">
    <source>
        <dbReference type="SAM" id="MobiDB-lite"/>
    </source>
</evidence>
<accession>A0A7Y7BAT0</accession>
<evidence type="ECO:0000313" key="4">
    <source>
        <dbReference type="Proteomes" id="UP000587462"/>
    </source>
</evidence>
<sequence>MALLAFSASGLILGQASAAQADDHHGHHGQDFPVVVSPAPGTLTKGHSEFWTYQYNPQGGSAGGPGSSDNSGSSGGSSAAPGAPAPQPGPVQSATETAKSTVASAAGGASSTVGAL</sequence>
<gene>
    <name evidence="3" type="ORF">HG542_31525</name>
</gene>
<name>A0A7Y7BAT0_STRMO</name>
<keyword evidence="2" id="KW-0732">Signal</keyword>
<reference evidence="3 4" key="1">
    <citation type="submission" date="2020-04" db="EMBL/GenBank/DDBJ databases">
        <title>Draft Genome Sequence of Streptomyces morookaense DSM 40503, an 8-azaguanine-producing strain.</title>
        <authorList>
            <person name="Qi J."/>
            <person name="Gao J.-M."/>
        </authorList>
    </citation>
    <scope>NUCLEOTIDE SEQUENCE [LARGE SCALE GENOMIC DNA]</scope>
    <source>
        <strain evidence="3 4">DSM 40503</strain>
    </source>
</reference>
<evidence type="ECO:0000256" key="2">
    <source>
        <dbReference type="SAM" id="SignalP"/>
    </source>
</evidence>
<proteinExistence type="predicted"/>
<feature type="region of interest" description="Disordered" evidence="1">
    <location>
        <begin position="17"/>
        <end position="116"/>
    </location>
</feature>
<feature type="compositionally biased region" description="Low complexity" evidence="1">
    <location>
        <begin position="67"/>
        <end position="82"/>
    </location>
</feature>
<feature type="compositionally biased region" description="Basic and acidic residues" evidence="1">
    <location>
        <begin position="21"/>
        <end position="30"/>
    </location>
</feature>
<feature type="chain" id="PRO_5031291909" evidence="2">
    <location>
        <begin position="22"/>
        <end position="116"/>
    </location>
</feature>